<organism evidence="5 6">
    <name type="scientific">Microtetraspora glauca</name>
    <dbReference type="NCBI Taxonomy" id="1996"/>
    <lineage>
        <taxon>Bacteria</taxon>
        <taxon>Bacillati</taxon>
        <taxon>Actinomycetota</taxon>
        <taxon>Actinomycetes</taxon>
        <taxon>Streptosporangiales</taxon>
        <taxon>Streptosporangiaceae</taxon>
        <taxon>Microtetraspora</taxon>
    </lineage>
</organism>
<name>A0ABV3GHX0_MICGL</name>
<dbReference type="InterPro" id="IPR039424">
    <property type="entry name" value="SBP_5"/>
</dbReference>
<dbReference type="SUPFAM" id="SSF53850">
    <property type="entry name" value="Periplasmic binding protein-like II"/>
    <property type="match status" value="1"/>
</dbReference>
<dbReference type="InterPro" id="IPR006311">
    <property type="entry name" value="TAT_signal"/>
</dbReference>
<protein>
    <submittedName>
        <fullName evidence="5">ABC transporter substrate-binding protein</fullName>
    </submittedName>
</protein>
<dbReference type="RefSeq" id="WP_358135283.1">
    <property type="nucleotide sequence ID" value="NZ_JBFALK010000011.1"/>
</dbReference>
<evidence type="ECO:0000256" key="1">
    <source>
        <dbReference type="ARBA" id="ARBA00005695"/>
    </source>
</evidence>
<comment type="caution">
    <text evidence="5">The sequence shown here is derived from an EMBL/GenBank/DDBJ whole genome shotgun (WGS) entry which is preliminary data.</text>
</comment>
<dbReference type="PROSITE" id="PS51318">
    <property type="entry name" value="TAT"/>
    <property type="match status" value="1"/>
</dbReference>
<dbReference type="Pfam" id="PF00496">
    <property type="entry name" value="SBP_bac_5"/>
    <property type="match status" value="1"/>
</dbReference>
<evidence type="ECO:0000256" key="2">
    <source>
        <dbReference type="ARBA" id="ARBA00022448"/>
    </source>
</evidence>
<evidence type="ECO:0000259" key="4">
    <source>
        <dbReference type="Pfam" id="PF00496"/>
    </source>
</evidence>
<evidence type="ECO:0000313" key="6">
    <source>
        <dbReference type="Proteomes" id="UP001551675"/>
    </source>
</evidence>
<dbReference type="Gene3D" id="3.10.105.10">
    <property type="entry name" value="Dipeptide-binding Protein, Domain 3"/>
    <property type="match status" value="1"/>
</dbReference>
<evidence type="ECO:0000313" key="5">
    <source>
        <dbReference type="EMBL" id="MEV0971222.1"/>
    </source>
</evidence>
<dbReference type="PROSITE" id="PS51257">
    <property type="entry name" value="PROKAR_LIPOPROTEIN"/>
    <property type="match status" value="1"/>
</dbReference>
<keyword evidence="3" id="KW-0732">Signal</keyword>
<keyword evidence="2" id="KW-0813">Transport</keyword>
<dbReference type="PIRSF" id="PIRSF002741">
    <property type="entry name" value="MppA"/>
    <property type="match status" value="1"/>
</dbReference>
<dbReference type="CDD" id="cd00995">
    <property type="entry name" value="PBP2_NikA_DppA_OppA_like"/>
    <property type="match status" value="1"/>
</dbReference>
<keyword evidence="6" id="KW-1185">Reference proteome</keyword>
<reference evidence="5 6" key="1">
    <citation type="submission" date="2024-06" db="EMBL/GenBank/DDBJ databases">
        <title>The Natural Products Discovery Center: Release of the First 8490 Sequenced Strains for Exploring Actinobacteria Biosynthetic Diversity.</title>
        <authorList>
            <person name="Kalkreuter E."/>
            <person name="Kautsar S.A."/>
            <person name="Yang D."/>
            <person name="Bader C.D."/>
            <person name="Teijaro C.N."/>
            <person name="Fluegel L."/>
            <person name="Davis C.M."/>
            <person name="Simpson J.R."/>
            <person name="Lauterbach L."/>
            <person name="Steele A.D."/>
            <person name="Gui C."/>
            <person name="Meng S."/>
            <person name="Li G."/>
            <person name="Viehrig K."/>
            <person name="Ye F."/>
            <person name="Su P."/>
            <person name="Kiefer A.F."/>
            <person name="Nichols A."/>
            <person name="Cepeda A.J."/>
            <person name="Yan W."/>
            <person name="Fan B."/>
            <person name="Jiang Y."/>
            <person name="Adhikari A."/>
            <person name="Zheng C.-J."/>
            <person name="Schuster L."/>
            <person name="Cowan T.M."/>
            <person name="Smanski M.J."/>
            <person name="Chevrette M.G."/>
            <person name="De Carvalho L.P.S."/>
            <person name="Shen B."/>
        </authorList>
    </citation>
    <scope>NUCLEOTIDE SEQUENCE [LARGE SCALE GENOMIC DNA]</scope>
    <source>
        <strain evidence="5 6">NPDC050100</strain>
    </source>
</reference>
<dbReference type="Proteomes" id="UP001551675">
    <property type="component" value="Unassembled WGS sequence"/>
</dbReference>
<sequence>MELTRRKVLRIGGLAVAAIATGCATAPKKVATGATGTAGAAGAPLVVASSAITNSLDPAAALSNVGATFTAQVYDPLVTFGTDGKPAPALATAWHMVDDRTMEFTLRQGVKFHRGGVFDAAAVKANIDRLLSGDPTFAFRAGQMGTLSGAEVVDASTVRITTKEPDPVLLNRLVRLSITDPAIFKEKPGTVASGTGPFRVTAYTPAKSIELEAFPESWRKSASVTTARIVAIPDPGTLTTALRTGEVDGAYGLPPAVAAQLAASFTVKPVTAGSCAVLSMIGDVEPKLRDKRVRLALNLAVNKEEFVKSGLSGYGKVPNGQLLQPGFVGHDPSLEAFPYDPDRAKALLKEAGAEGLTLNIATTALFKQQAEIAAGYLAKVGITSEVVIQDLSSFITTLLKKSETPLIYWQTDYFDLRDIAGVSRFGPQPEGVQKHVDDEEYISLFTKAQAEMDPAKREETIKAMARRLHDEAGVVFLAWPQTVYVHSATSDLKLNVDGNVLLSESRKAI</sequence>
<dbReference type="Gene3D" id="3.90.76.10">
    <property type="entry name" value="Dipeptide-binding Protein, Domain 1"/>
    <property type="match status" value="1"/>
</dbReference>
<gene>
    <name evidence="5" type="ORF">AB0I59_21545</name>
</gene>
<proteinExistence type="inferred from homology"/>
<accession>A0ABV3GHX0</accession>
<dbReference type="PANTHER" id="PTHR30290">
    <property type="entry name" value="PERIPLASMIC BINDING COMPONENT OF ABC TRANSPORTER"/>
    <property type="match status" value="1"/>
</dbReference>
<evidence type="ECO:0000256" key="3">
    <source>
        <dbReference type="ARBA" id="ARBA00022729"/>
    </source>
</evidence>
<dbReference type="Gene3D" id="3.40.190.10">
    <property type="entry name" value="Periplasmic binding protein-like II"/>
    <property type="match status" value="1"/>
</dbReference>
<dbReference type="InterPro" id="IPR030678">
    <property type="entry name" value="Peptide/Ni-bd"/>
</dbReference>
<dbReference type="EMBL" id="JBFALK010000011">
    <property type="protein sequence ID" value="MEV0971222.1"/>
    <property type="molecule type" value="Genomic_DNA"/>
</dbReference>
<comment type="similarity">
    <text evidence="1">Belongs to the bacterial solute-binding protein 5 family.</text>
</comment>
<feature type="domain" description="Solute-binding protein family 5" evidence="4">
    <location>
        <begin position="85"/>
        <end position="413"/>
    </location>
</feature>
<dbReference type="InterPro" id="IPR000914">
    <property type="entry name" value="SBP_5_dom"/>
</dbReference>
<dbReference type="PANTHER" id="PTHR30290:SF9">
    <property type="entry name" value="OLIGOPEPTIDE-BINDING PROTEIN APPA"/>
    <property type="match status" value="1"/>
</dbReference>